<proteinExistence type="predicted"/>
<organism evidence="1 2">
    <name type="scientific">Chitiniphilus shinanonensis</name>
    <dbReference type="NCBI Taxonomy" id="553088"/>
    <lineage>
        <taxon>Bacteria</taxon>
        <taxon>Pseudomonadati</taxon>
        <taxon>Pseudomonadota</taxon>
        <taxon>Betaproteobacteria</taxon>
        <taxon>Neisseriales</taxon>
        <taxon>Chitinibacteraceae</taxon>
        <taxon>Chitiniphilus</taxon>
    </lineage>
</organism>
<keyword evidence="2" id="KW-1185">Reference proteome</keyword>
<dbReference type="Proteomes" id="UP001156836">
    <property type="component" value="Unassembled WGS sequence"/>
</dbReference>
<dbReference type="RefSeq" id="WP_157236282.1">
    <property type="nucleotide sequence ID" value="NZ_BSOZ01000047.1"/>
</dbReference>
<sequence length="122" mass="13974">MHEDCYQFLEKIAVGDEGMQETIGSVFDYWLPDDPPLTMLFSEVGEKIVDELFEVGWLNDQERFFLIEKAMNDADGYLKTAVATGLIEAMLSRASRYENGLSEILKMLGQKSRKHADAWLNF</sequence>
<gene>
    <name evidence="1" type="ORF">GCM10007860_25940</name>
</gene>
<evidence type="ECO:0000313" key="1">
    <source>
        <dbReference type="EMBL" id="GLS05441.1"/>
    </source>
</evidence>
<comment type="caution">
    <text evidence="1">The sequence shown here is derived from an EMBL/GenBank/DDBJ whole genome shotgun (WGS) entry which is preliminary data.</text>
</comment>
<evidence type="ECO:0000313" key="2">
    <source>
        <dbReference type="Proteomes" id="UP001156836"/>
    </source>
</evidence>
<name>A0ABQ6BY49_9NEIS</name>
<reference evidence="2" key="1">
    <citation type="journal article" date="2019" name="Int. J. Syst. Evol. Microbiol.">
        <title>The Global Catalogue of Microorganisms (GCM) 10K type strain sequencing project: providing services to taxonomists for standard genome sequencing and annotation.</title>
        <authorList>
            <consortium name="The Broad Institute Genomics Platform"/>
            <consortium name="The Broad Institute Genome Sequencing Center for Infectious Disease"/>
            <person name="Wu L."/>
            <person name="Ma J."/>
        </authorList>
    </citation>
    <scope>NUCLEOTIDE SEQUENCE [LARGE SCALE GENOMIC DNA]</scope>
    <source>
        <strain evidence="2">NBRC 104970</strain>
    </source>
</reference>
<accession>A0ABQ6BY49</accession>
<dbReference type="EMBL" id="BSOZ01000047">
    <property type="protein sequence ID" value="GLS05441.1"/>
    <property type="molecule type" value="Genomic_DNA"/>
</dbReference>
<protein>
    <submittedName>
        <fullName evidence="1">Uncharacterized protein</fullName>
    </submittedName>
</protein>